<dbReference type="InterPro" id="IPR052918">
    <property type="entry name" value="Motility_Chemotaxis_Reg"/>
</dbReference>
<gene>
    <name evidence="3" type="ORF">A2W05_11815</name>
</gene>
<dbReference type="InterPro" id="IPR021655">
    <property type="entry name" value="Put_metal-bd"/>
</dbReference>
<comment type="caution">
    <text evidence="3">The sequence shown here is derived from an EMBL/GenBank/DDBJ whole genome shotgun (WGS) entry which is preliminary data.</text>
</comment>
<dbReference type="Gene3D" id="2.60.40.10">
    <property type="entry name" value="Immunoglobulins"/>
    <property type="match status" value="2"/>
</dbReference>
<dbReference type="SUPFAM" id="SSF101898">
    <property type="entry name" value="NHL repeat"/>
    <property type="match status" value="1"/>
</dbReference>
<evidence type="ECO:0000259" key="1">
    <source>
        <dbReference type="Pfam" id="PF07705"/>
    </source>
</evidence>
<dbReference type="EMBL" id="MGDE01000093">
    <property type="protein sequence ID" value="OGL46332.1"/>
    <property type="molecule type" value="Genomic_DNA"/>
</dbReference>
<dbReference type="InterPro" id="IPR010620">
    <property type="entry name" value="SBBP_repeat"/>
</dbReference>
<evidence type="ECO:0000313" key="3">
    <source>
        <dbReference type="EMBL" id="OGL46332.1"/>
    </source>
</evidence>
<evidence type="ECO:0000259" key="2">
    <source>
        <dbReference type="Pfam" id="PF25778"/>
    </source>
</evidence>
<accession>A0A1F7RXQ4</accession>
<dbReference type="InterPro" id="IPR011635">
    <property type="entry name" value="CARDB"/>
</dbReference>
<evidence type="ECO:0008006" key="5">
    <source>
        <dbReference type="Google" id="ProtNLM"/>
    </source>
</evidence>
<protein>
    <recommendedName>
        <fullName evidence="5">CARDB domain-containing protein</fullName>
    </recommendedName>
</protein>
<dbReference type="PANTHER" id="PTHR35580:SF1">
    <property type="entry name" value="PHYTASE-LIKE DOMAIN-CONTAINING PROTEIN"/>
    <property type="match status" value="1"/>
</dbReference>
<proteinExistence type="predicted"/>
<reference evidence="3 4" key="1">
    <citation type="journal article" date="2016" name="Nat. Commun.">
        <title>Thousands of microbial genomes shed light on interconnected biogeochemical processes in an aquifer system.</title>
        <authorList>
            <person name="Anantharaman K."/>
            <person name="Brown C.T."/>
            <person name="Hug L.A."/>
            <person name="Sharon I."/>
            <person name="Castelle C.J."/>
            <person name="Probst A.J."/>
            <person name="Thomas B.C."/>
            <person name="Singh A."/>
            <person name="Wilkins M.J."/>
            <person name="Karaoz U."/>
            <person name="Brodie E.L."/>
            <person name="Williams K.H."/>
            <person name="Hubbard S.S."/>
            <person name="Banfield J.F."/>
        </authorList>
    </citation>
    <scope>NUCLEOTIDE SEQUENCE [LARGE SCALE GENOMIC DNA]</scope>
</reference>
<dbReference type="Pfam" id="PF07705">
    <property type="entry name" value="CARDB"/>
    <property type="match status" value="2"/>
</dbReference>
<dbReference type="InterPro" id="IPR013783">
    <property type="entry name" value="Ig-like_fold"/>
</dbReference>
<dbReference type="Proteomes" id="UP000178797">
    <property type="component" value="Unassembled WGS sequence"/>
</dbReference>
<dbReference type="InterPro" id="IPR011042">
    <property type="entry name" value="6-blade_b-propeller_TolB-like"/>
</dbReference>
<name>A0A1F7RXQ4_9BACT</name>
<dbReference type="PANTHER" id="PTHR35580">
    <property type="entry name" value="CELL SURFACE GLYCOPROTEIN (S-LAYER PROTEIN)-LIKE PROTEIN"/>
    <property type="match status" value="1"/>
</dbReference>
<organism evidence="3 4">
    <name type="scientific">Candidatus Schekmanbacteria bacterium RBG_16_38_10</name>
    <dbReference type="NCBI Taxonomy" id="1817879"/>
    <lineage>
        <taxon>Bacteria</taxon>
        <taxon>Candidatus Schekmaniibacteriota</taxon>
    </lineage>
</organism>
<dbReference type="Pfam" id="PF25778">
    <property type="entry name" value="DUF7948"/>
    <property type="match status" value="1"/>
</dbReference>
<dbReference type="InterPro" id="IPR057708">
    <property type="entry name" value="DUF7948"/>
</dbReference>
<dbReference type="Pfam" id="PF06739">
    <property type="entry name" value="SBBP"/>
    <property type="match status" value="5"/>
</dbReference>
<evidence type="ECO:0000313" key="4">
    <source>
        <dbReference type="Proteomes" id="UP000178797"/>
    </source>
</evidence>
<feature type="domain" description="CARDB" evidence="1">
    <location>
        <begin position="913"/>
        <end position="1021"/>
    </location>
</feature>
<sequence length="1145" mass="120482">MKSRTVSLSLLVLFLFASITFAGGVIQLPQDTGQTKCYDSAGSEIACAGTEQDREIQAGVDQKALMKKISGLQIPFIENQGQIKDKSVRFYANTFAGTVFVTEKGEIVYSLIKKEDSKLPPPLEKGGKGEFDPELKSLNSATKAVAIKETIECPEESRVEGINKSETKVNYFVGNKDNWRSNIQTWQEVSLGEVYDGIDLKLRAYGKNVEKLFTVHPKGSVDDIRLTLEGAKNLKVNKDGELEVETELGTIKFTKPVAYQEQIVPLPPTFRGEGKGEGGIINRQFIEVAYVVNGNEYGFKTGEYDRTKELVIDPLLASTFLEGNSGGADSAYSIAIDHSGNVYVTGVTFSNDFPVTPGAYDISRDGGSDLFISKLNSSLTTLYASTYLGGTASDGMGIDSMEGQNSIAIDSFGNVYIAGYTTSWNFPTTVGAYDTAYNAGGSGVDAFISKLSSDLTTLISSTYLGGNNGDYGQSITLASSGNVYITGTTISPDFPTTSGAYDTSFFNNGDVFVSKLSSDLTTLIASTFLGGSNGERGISIAMDAYENVYVAGETLSFDFPTTPDAYDTVYNPGDGSFNSDFDPFVSKLSSDLKSLIASTFLGGNGRQQGTLIALNSTGDVYVTGFTYLLGHAFVYVLKLNSNLTTNFGTALLGGTGQNLPYSIAIDASGNVYIAGVTTSPDFATTPDAYDTTCGTDGNCNFKGVYYSDAFISKLSSDLTTLISSTYLGGSSNDSANSIAVNSSGNVYITGNTWCTNFPITPGAYDTSCNSSDAVFISKLDSNLSAVALDNDHDGYTSDVDCNDNNPNINPGAIEICDGVDNDCDGQIDEGLPLTTYYRDADGDGYGNPAITTQACTQPSGYVTNNTDCNDSVGTVNPGATEGPAESATCTDGKDNNCNNLIDSADPNCQSLNADLIVSSWTAPANVCAGASISIKDTTKNQGTGTAGASQTCFYFSTNTTLDAGDTKLGCRSIPSLGAGAISTGTTSVTLPNVSIGKYYIIVQADDTKVVAETSETNNKKSKVIYIAPDLIVSALTAPTSAVRGASISITDTTKNKGCGLAGASTTKFYLSTNTTINIGVDYELGTRPVPALGTNAISTGTTSVVIPAGIPTGKYYIIANADDGKVVAEGNETNNKKTKAITINP</sequence>
<feature type="domain" description="DUF7948" evidence="2">
    <location>
        <begin position="76"/>
        <end position="314"/>
    </location>
</feature>
<dbReference type="Gene3D" id="2.120.10.30">
    <property type="entry name" value="TolB, C-terminal domain"/>
    <property type="match status" value="2"/>
</dbReference>
<dbReference type="Pfam" id="PF11617">
    <property type="entry name" value="Cu-binding_MopE"/>
    <property type="match status" value="2"/>
</dbReference>
<dbReference type="AlphaFoldDB" id="A0A1F7RXQ4"/>
<feature type="domain" description="CARDB" evidence="1">
    <location>
        <begin position="1027"/>
        <end position="1139"/>
    </location>
</feature>